<dbReference type="PROSITE" id="PS51257">
    <property type="entry name" value="PROKAR_LIPOPROTEIN"/>
    <property type="match status" value="1"/>
</dbReference>
<comment type="function">
    <text evidence="5">Part of a binding-protein-dependent transport system for a sugar.</text>
</comment>
<dbReference type="Gene3D" id="3.40.190.10">
    <property type="entry name" value="Periplasmic binding protein-like II"/>
    <property type="match status" value="2"/>
</dbReference>
<dbReference type="SUPFAM" id="SSF53850">
    <property type="entry name" value="Periplasmic binding protein-like II"/>
    <property type="match status" value="1"/>
</dbReference>
<comment type="subcellular location">
    <subcellularLocation>
        <location evidence="1">Cell envelope</location>
    </subcellularLocation>
</comment>
<dbReference type="AlphaFoldDB" id="A0AAU8DU79"/>
<dbReference type="Pfam" id="PF01547">
    <property type="entry name" value="SBP_bac_1"/>
    <property type="match status" value="1"/>
</dbReference>
<protein>
    <recommendedName>
        <fullName evidence="6">Probable sugar-binding periplasmic protein</fullName>
    </recommendedName>
</protein>
<proteinExistence type="inferred from homology"/>
<feature type="signal peptide" evidence="7">
    <location>
        <begin position="1"/>
        <end position="21"/>
    </location>
</feature>
<keyword evidence="3" id="KW-0813">Transport</keyword>
<keyword evidence="4 7" id="KW-0732">Signal</keyword>
<dbReference type="EMBL" id="CP159218">
    <property type="protein sequence ID" value="XCG65173.1"/>
    <property type="molecule type" value="Genomic_DNA"/>
</dbReference>
<accession>A0AAU8DU79</accession>
<evidence type="ECO:0000256" key="3">
    <source>
        <dbReference type="ARBA" id="ARBA00022448"/>
    </source>
</evidence>
<dbReference type="PANTHER" id="PTHR43649:SF28">
    <property type="entry name" value="BINDING PROTEIN COMPONENT OF ABC SUGAR TRANSPORTER-RELATED"/>
    <property type="match status" value="1"/>
</dbReference>
<dbReference type="InterPro" id="IPR006059">
    <property type="entry name" value="SBP"/>
</dbReference>
<comment type="similarity">
    <text evidence="2">Belongs to the bacterial solute-binding protein 1 family.</text>
</comment>
<gene>
    <name evidence="8" type="ORF">ABLG96_07725</name>
</gene>
<reference evidence="8" key="1">
    <citation type="submission" date="2024-05" db="EMBL/GenBank/DDBJ databases">
        <authorList>
            <person name="Cai S.Y."/>
            <person name="Jin L.M."/>
            <person name="Li H.R."/>
        </authorList>
    </citation>
    <scope>NUCLEOTIDE SEQUENCE</scope>
    <source>
        <strain evidence="8">A5-74</strain>
    </source>
</reference>
<dbReference type="RefSeq" id="WP_353650783.1">
    <property type="nucleotide sequence ID" value="NZ_CP159218.1"/>
</dbReference>
<sequence>MKMTRGVVGLVAVGASAVLVAGCAPSSDPDTAGSGSTAAAGSSSDPATITVWSWRVEDKDAYQKIFDVYEKAHPGVTVDFKPFKSTEYNTILATGLAGADGPDVAQVRSYGQLQPTVASGSLVDLDGKVDLSKFDANVVKSVQGKDDGKIYAVPLAVQTLQMYYNQELFTKAGISAPPTTWAEFTADLDKLKAADVTPLAVGAKDDWTLPILHQVLATPRFGGSAFQMAVLSGAKTFGDPDWVASVDDVKKLEQYMPESPTAVAYTDAQAMFTGGTAAMFPGGSFELGYFQKQNPDLKMGVFEVPAPDGSPTAGAVTPGYADGAFGVNTKSSKQDASLGLVKWMATPEFGQMVADEIKQLSAVPGVTYTDPLLKQMADNYQAAPTPYLLLADFRYGTPSGGEVFGKGMQSLLLGEKDAATVSADLQTGISAWFKPTK</sequence>
<dbReference type="GO" id="GO:0030313">
    <property type="term" value="C:cell envelope"/>
    <property type="evidence" value="ECO:0007669"/>
    <property type="project" value="UniProtKB-SubCell"/>
</dbReference>
<evidence type="ECO:0000256" key="6">
    <source>
        <dbReference type="ARBA" id="ARBA00049753"/>
    </source>
</evidence>
<evidence type="ECO:0000313" key="8">
    <source>
        <dbReference type="EMBL" id="XCG65173.1"/>
    </source>
</evidence>
<evidence type="ECO:0000256" key="5">
    <source>
        <dbReference type="ARBA" id="ARBA00049629"/>
    </source>
</evidence>
<feature type="chain" id="PRO_5043874016" description="Probable sugar-binding periplasmic protein" evidence="7">
    <location>
        <begin position="22"/>
        <end position="437"/>
    </location>
</feature>
<evidence type="ECO:0000256" key="1">
    <source>
        <dbReference type="ARBA" id="ARBA00004196"/>
    </source>
</evidence>
<dbReference type="InterPro" id="IPR050490">
    <property type="entry name" value="Bact_solute-bd_prot1"/>
</dbReference>
<organism evidence="8">
    <name type="scientific">Nakamurella sp. A5-74</name>
    <dbReference type="NCBI Taxonomy" id="3158264"/>
    <lineage>
        <taxon>Bacteria</taxon>
        <taxon>Bacillati</taxon>
        <taxon>Actinomycetota</taxon>
        <taxon>Actinomycetes</taxon>
        <taxon>Nakamurellales</taxon>
        <taxon>Nakamurellaceae</taxon>
        <taxon>Nakamurella</taxon>
    </lineage>
</organism>
<evidence type="ECO:0000256" key="2">
    <source>
        <dbReference type="ARBA" id="ARBA00008520"/>
    </source>
</evidence>
<name>A0AAU8DU79_9ACTN</name>
<dbReference type="PANTHER" id="PTHR43649">
    <property type="entry name" value="ARABINOSE-BINDING PROTEIN-RELATED"/>
    <property type="match status" value="1"/>
</dbReference>
<evidence type="ECO:0000256" key="7">
    <source>
        <dbReference type="SAM" id="SignalP"/>
    </source>
</evidence>
<evidence type="ECO:0000256" key="4">
    <source>
        <dbReference type="ARBA" id="ARBA00022729"/>
    </source>
</evidence>